<dbReference type="PANTHER" id="PTHR30435">
    <property type="entry name" value="FLAGELLAR PROTEIN"/>
    <property type="match status" value="1"/>
</dbReference>
<dbReference type="PANTHER" id="PTHR30435:SF19">
    <property type="entry name" value="FLAGELLAR BASAL-BODY ROD PROTEIN FLGG"/>
    <property type="match status" value="1"/>
</dbReference>
<keyword evidence="6" id="KW-0966">Cell projection</keyword>
<keyword evidence="7" id="KW-1185">Reference proteome</keyword>
<dbReference type="Pfam" id="PF22692">
    <property type="entry name" value="LlgE_F_G_D1"/>
    <property type="match status" value="1"/>
</dbReference>
<dbReference type="InterPro" id="IPR001444">
    <property type="entry name" value="Flag_bb_rod_N"/>
</dbReference>
<keyword evidence="6" id="KW-0969">Cilium</keyword>
<dbReference type="OrthoDB" id="9800375at2"/>
<keyword evidence="6" id="KW-0282">Flagellum</keyword>
<comment type="similarity">
    <text evidence="1 2">Belongs to the flagella basal body rod proteins family.</text>
</comment>
<dbReference type="AlphaFoldDB" id="A0A4S4BGY0"/>
<accession>A0A4S4BGY0</accession>
<reference evidence="6 7" key="1">
    <citation type="submission" date="2019-04" db="EMBL/GenBank/DDBJ databases">
        <title>Cohnella sp. nov. isolated from preserved vegetables.</title>
        <authorList>
            <person name="Lin S.-Y."/>
            <person name="Hung M.-H."/>
            <person name="Young C.-C."/>
        </authorList>
    </citation>
    <scope>NUCLEOTIDE SEQUENCE [LARGE SCALE GENOMIC DNA]</scope>
    <source>
        <strain evidence="6 7">CC-MHH1044</strain>
    </source>
</reference>
<keyword evidence="2" id="KW-0975">Bacterial flagellum</keyword>
<feature type="domain" description="Flagellar basal-body/hook protein C-terminal" evidence="4">
    <location>
        <begin position="233"/>
        <end position="278"/>
    </location>
</feature>
<dbReference type="GO" id="GO:0009425">
    <property type="term" value="C:bacterial-type flagellum basal body"/>
    <property type="evidence" value="ECO:0007669"/>
    <property type="project" value="UniProtKB-SubCell"/>
</dbReference>
<dbReference type="SUPFAM" id="SSF117143">
    <property type="entry name" value="Flagellar hook protein flgE"/>
    <property type="match status" value="1"/>
</dbReference>
<dbReference type="InterPro" id="IPR053967">
    <property type="entry name" value="LlgE_F_G-like_D1"/>
</dbReference>
<dbReference type="InterPro" id="IPR010930">
    <property type="entry name" value="Flg_bb/hook_C_dom"/>
</dbReference>
<dbReference type="RefSeq" id="WP_136373619.1">
    <property type="nucleotide sequence ID" value="NZ_SSOB01000062.1"/>
</dbReference>
<dbReference type="InterPro" id="IPR037925">
    <property type="entry name" value="FlgE/F/G-like"/>
</dbReference>
<evidence type="ECO:0000259" key="5">
    <source>
        <dbReference type="Pfam" id="PF22692"/>
    </source>
</evidence>
<dbReference type="EMBL" id="SSOB01000062">
    <property type="protein sequence ID" value="THF73128.1"/>
    <property type="molecule type" value="Genomic_DNA"/>
</dbReference>
<gene>
    <name evidence="6" type="ORF">E6C55_30480</name>
</gene>
<comment type="subcellular location">
    <subcellularLocation>
        <location evidence="2">Bacterial flagellum basal body</location>
    </subcellularLocation>
</comment>
<dbReference type="Proteomes" id="UP000310636">
    <property type="component" value="Unassembled WGS sequence"/>
</dbReference>
<evidence type="ECO:0000256" key="1">
    <source>
        <dbReference type="ARBA" id="ARBA00009677"/>
    </source>
</evidence>
<evidence type="ECO:0000259" key="4">
    <source>
        <dbReference type="Pfam" id="PF06429"/>
    </source>
</evidence>
<proteinExistence type="inferred from homology"/>
<evidence type="ECO:0000313" key="7">
    <source>
        <dbReference type="Proteomes" id="UP000310636"/>
    </source>
</evidence>
<sequence length="280" mass="30223">MNNSMISAAASMGAMQKKLDILADNIANVNTDGYKRKNAIFEDILTNIQPQEDSFELDGRRTPLGFTQGWGARLAAQTLDLSQGPLKATGLETDVAIEGNALFEVRSGMTLDSSRAFTRQGAFQLTPQEDGSRLLVTNSGYPVVALNDGEESFVNVPEGYSLRIADDGTITAVSADNMDQQQLGSLKLVEVLKPELLQAVSDNMYGVPIDVNVDDVVREVAASPDETNGIAIRQGSLEQSNVNLSEEMADLITVQRAYQLNARALSSADQMMQMATDLRG</sequence>
<comment type="caution">
    <text evidence="6">The sequence shown here is derived from an EMBL/GenBank/DDBJ whole genome shotgun (WGS) entry which is preliminary data.</text>
</comment>
<dbReference type="Pfam" id="PF06429">
    <property type="entry name" value="Flg_bbr_C"/>
    <property type="match status" value="1"/>
</dbReference>
<dbReference type="InterPro" id="IPR020013">
    <property type="entry name" value="Flagellar_FlgE/F/G"/>
</dbReference>
<name>A0A4S4BGY0_9BACL</name>
<feature type="domain" description="Flagellar basal body rod protein N-terminal" evidence="3">
    <location>
        <begin position="13"/>
        <end position="35"/>
    </location>
</feature>
<dbReference type="NCBIfam" id="TIGR03506">
    <property type="entry name" value="FlgEFG_subfam"/>
    <property type="match status" value="1"/>
</dbReference>
<evidence type="ECO:0000256" key="2">
    <source>
        <dbReference type="RuleBase" id="RU362116"/>
    </source>
</evidence>
<evidence type="ECO:0000313" key="6">
    <source>
        <dbReference type="EMBL" id="THF73128.1"/>
    </source>
</evidence>
<evidence type="ECO:0000259" key="3">
    <source>
        <dbReference type="Pfam" id="PF00460"/>
    </source>
</evidence>
<organism evidence="6 7">
    <name type="scientific">Cohnella fermenti</name>
    <dbReference type="NCBI Taxonomy" id="2565925"/>
    <lineage>
        <taxon>Bacteria</taxon>
        <taxon>Bacillati</taxon>
        <taxon>Bacillota</taxon>
        <taxon>Bacilli</taxon>
        <taxon>Bacillales</taxon>
        <taxon>Paenibacillaceae</taxon>
        <taxon>Cohnella</taxon>
    </lineage>
</organism>
<feature type="domain" description="Flagellar hook protein FlgE/F/G-like D1" evidence="5">
    <location>
        <begin position="96"/>
        <end position="172"/>
    </location>
</feature>
<dbReference type="GO" id="GO:0071978">
    <property type="term" value="P:bacterial-type flagellum-dependent swarming motility"/>
    <property type="evidence" value="ECO:0007669"/>
    <property type="project" value="TreeGrafter"/>
</dbReference>
<protein>
    <submittedName>
        <fullName evidence="6">Flagellar hook-basal body protein</fullName>
    </submittedName>
</protein>
<dbReference type="Pfam" id="PF00460">
    <property type="entry name" value="Flg_bb_rod"/>
    <property type="match status" value="1"/>
</dbReference>